<evidence type="ECO:0000313" key="2">
    <source>
        <dbReference type="Proteomes" id="UP000050525"/>
    </source>
</evidence>
<dbReference type="EMBL" id="AKHW03000227">
    <property type="protein sequence ID" value="KYO48298.1"/>
    <property type="molecule type" value="Genomic_DNA"/>
</dbReference>
<dbReference type="Proteomes" id="UP000050525">
    <property type="component" value="Unassembled WGS sequence"/>
</dbReference>
<organism evidence="1 2">
    <name type="scientific">Alligator mississippiensis</name>
    <name type="common">American alligator</name>
    <dbReference type="NCBI Taxonomy" id="8496"/>
    <lineage>
        <taxon>Eukaryota</taxon>
        <taxon>Metazoa</taxon>
        <taxon>Chordata</taxon>
        <taxon>Craniata</taxon>
        <taxon>Vertebrata</taxon>
        <taxon>Euteleostomi</taxon>
        <taxon>Archelosauria</taxon>
        <taxon>Archosauria</taxon>
        <taxon>Crocodylia</taxon>
        <taxon>Alligatoridae</taxon>
        <taxon>Alligatorinae</taxon>
        <taxon>Alligator</taxon>
    </lineage>
</organism>
<comment type="caution">
    <text evidence="1">The sequence shown here is derived from an EMBL/GenBank/DDBJ whole genome shotgun (WGS) entry which is preliminary data.</text>
</comment>
<protein>
    <submittedName>
        <fullName evidence="1">Uncharacterized protein</fullName>
    </submittedName>
</protein>
<name>A0A151PH11_ALLMI</name>
<evidence type="ECO:0000313" key="1">
    <source>
        <dbReference type="EMBL" id="KYO48298.1"/>
    </source>
</evidence>
<dbReference type="AlphaFoldDB" id="A0A151PH11"/>
<gene>
    <name evidence="1" type="ORF">Y1Q_0024671</name>
</gene>
<proteinExistence type="predicted"/>
<accession>A0A151PH11</accession>
<sequence length="83" mass="9434">MCYWYLKWRRPHPLNVRCFPVSSGYSNFQGICSLSQESDRDAFKVLSSLMPRSVCLPFKAEPGIALKSPALTFRYALSSVTLL</sequence>
<reference evidence="1 2" key="1">
    <citation type="journal article" date="2012" name="Genome Biol.">
        <title>Sequencing three crocodilian genomes to illuminate the evolution of archosaurs and amniotes.</title>
        <authorList>
            <person name="St John J.A."/>
            <person name="Braun E.L."/>
            <person name="Isberg S.R."/>
            <person name="Miles L.G."/>
            <person name="Chong A.Y."/>
            <person name="Gongora J."/>
            <person name="Dalzell P."/>
            <person name="Moran C."/>
            <person name="Bed'hom B."/>
            <person name="Abzhanov A."/>
            <person name="Burgess S.C."/>
            <person name="Cooksey A.M."/>
            <person name="Castoe T.A."/>
            <person name="Crawford N.G."/>
            <person name="Densmore L.D."/>
            <person name="Drew J.C."/>
            <person name="Edwards S.V."/>
            <person name="Faircloth B.C."/>
            <person name="Fujita M.K."/>
            <person name="Greenwold M.J."/>
            <person name="Hoffmann F.G."/>
            <person name="Howard J.M."/>
            <person name="Iguchi T."/>
            <person name="Janes D.E."/>
            <person name="Khan S.Y."/>
            <person name="Kohno S."/>
            <person name="de Koning A.J."/>
            <person name="Lance S.L."/>
            <person name="McCarthy F.M."/>
            <person name="McCormack J.E."/>
            <person name="Merchant M.E."/>
            <person name="Peterson D.G."/>
            <person name="Pollock D.D."/>
            <person name="Pourmand N."/>
            <person name="Raney B.J."/>
            <person name="Roessler K.A."/>
            <person name="Sanford J.R."/>
            <person name="Sawyer R.H."/>
            <person name="Schmidt C.J."/>
            <person name="Triplett E.W."/>
            <person name="Tuberville T.D."/>
            <person name="Venegas-Anaya M."/>
            <person name="Howard J.T."/>
            <person name="Jarvis E.D."/>
            <person name="Guillette L.J.Jr."/>
            <person name="Glenn T.C."/>
            <person name="Green R.E."/>
            <person name="Ray D.A."/>
        </authorList>
    </citation>
    <scope>NUCLEOTIDE SEQUENCE [LARGE SCALE GENOMIC DNA]</scope>
    <source>
        <strain evidence="1">KSC_2009_1</strain>
    </source>
</reference>
<keyword evidence="2" id="KW-1185">Reference proteome</keyword>